<comment type="caution">
    <text evidence="2">The sequence shown here is derived from an EMBL/GenBank/DDBJ whole genome shotgun (WGS) entry which is preliminary data.</text>
</comment>
<reference evidence="2" key="1">
    <citation type="submission" date="2021-11" db="EMBL/GenBank/DDBJ databases">
        <authorList>
            <person name="Schell T."/>
        </authorList>
    </citation>
    <scope>NUCLEOTIDE SEQUENCE</scope>
    <source>
        <strain evidence="2">M5</strain>
    </source>
</reference>
<feature type="signal peptide" evidence="1">
    <location>
        <begin position="1"/>
        <end position="19"/>
    </location>
</feature>
<accession>A0A8J2RLU2</accession>
<gene>
    <name evidence="2" type="ORF">DGAL_LOCUS8627</name>
</gene>
<dbReference type="Proteomes" id="UP000789390">
    <property type="component" value="Unassembled WGS sequence"/>
</dbReference>
<evidence type="ECO:0000313" key="3">
    <source>
        <dbReference type="Proteomes" id="UP000789390"/>
    </source>
</evidence>
<name>A0A8J2RLU2_9CRUS</name>
<keyword evidence="1" id="KW-0732">Signal</keyword>
<dbReference type="AlphaFoldDB" id="A0A8J2RLU2"/>
<evidence type="ECO:0000256" key="1">
    <source>
        <dbReference type="SAM" id="SignalP"/>
    </source>
</evidence>
<evidence type="ECO:0000313" key="2">
    <source>
        <dbReference type="EMBL" id="CAH0105571.1"/>
    </source>
</evidence>
<dbReference type="OrthoDB" id="6371025at2759"/>
<sequence>MYKSMSLLVLVALAACVVSMETQDQETAEQYYRIHGVYPSWYPYGVRAFPYTGYPAATAYTGYPAVAAYPTAFAGVKNVVSPYAAYPYAYNAYPYGAIPYVVPAPAATPAKA</sequence>
<organism evidence="2 3">
    <name type="scientific">Daphnia galeata</name>
    <dbReference type="NCBI Taxonomy" id="27404"/>
    <lineage>
        <taxon>Eukaryota</taxon>
        <taxon>Metazoa</taxon>
        <taxon>Ecdysozoa</taxon>
        <taxon>Arthropoda</taxon>
        <taxon>Crustacea</taxon>
        <taxon>Branchiopoda</taxon>
        <taxon>Diplostraca</taxon>
        <taxon>Cladocera</taxon>
        <taxon>Anomopoda</taxon>
        <taxon>Daphniidae</taxon>
        <taxon>Daphnia</taxon>
    </lineage>
</organism>
<proteinExistence type="predicted"/>
<protein>
    <submittedName>
        <fullName evidence="2">Uncharacterized protein</fullName>
    </submittedName>
</protein>
<dbReference type="EMBL" id="CAKKLH010000190">
    <property type="protein sequence ID" value="CAH0105571.1"/>
    <property type="molecule type" value="Genomic_DNA"/>
</dbReference>
<keyword evidence="3" id="KW-1185">Reference proteome</keyword>
<feature type="chain" id="PRO_5035269464" evidence="1">
    <location>
        <begin position="20"/>
        <end position="112"/>
    </location>
</feature>
<dbReference type="PROSITE" id="PS51257">
    <property type="entry name" value="PROKAR_LIPOPROTEIN"/>
    <property type="match status" value="1"/>
</dbReference>